<proteinExistence type="predicted"/>
<accession>A0A6C0AHR8</accession>
<sequence>MTFWIQNYTILFQKDQMQFWPTETMTMDEKLNAITRFVIVLSILGAVLTQTFKFIWIGVITILLLVVYQKSMKPVENFTAQTLANHTVPTKQNPLMNVLLPELNGNPKRKSALKSYEPETEKAINEKVKSGIPDPAIYKGLNNEMTLDYSMRNFYTTANTTVPNDQEGFGEFCYGNMVSAKDGSKTKLLKQDDPLLL</sequence>
<reference evidence="3" key="1">
    <citation type="journal article" date="2020" name="Nature">
        <title>Giant virus diversity and host interactions through global metagenomics.</title>
        <authorList>
            <person name="Schulz F."/>
            <person name="Roux S."/>
            <person name="Paez-Espino D."/>
            <person name="Jungbluth S."/>
            <person name="Walsh D.A."/>
            <person name="Denef V.J."/>
            <person name="McMahon K.D."/>
            <person name="Konstantinidis K.T."/>
            <person name="Eloe-Fadrosh E.A."/>
            <person name="Kyrpides N.C."/>
            <person name="Woyke T."/>
        </authorList>
    </citation>
    <scope>NUCLEOTIDE SEQUENCE</scope>
    <source>
        <strain evidence="3">GVMAG-S-1035118-87</strain>
    </source>
</reference>
<dbReference type="EMBL" id="MN740625">
    <property type="protein sequence ID" value="QHS78891.1"/>
    <property type="molecule type" value="Genomic_DNA"/>
</dbReference>
<dbReference type="Pfam" id="PF19066">
    <property type="entry name" value="P9_TM"/>
    <property type="match status" value="1"/>
</dbReference>
<evidence type="ECO:0000313" key="3">
    <source>
        <dbReference type="EMBL" id="QHS78891.1"/>
    </source>
</evidence>
<feature type="domain" description="Minor capsid protein P9 transmembrane helices" evidence="2">
    <location>
        <begin position="3"/>
        <end position="67"/>
    </location>
</feature>
<keyword evidence="1" id="KW-0812">Transmembrane</keyword>
<organism evidence="3">
    <name type="scientific">viral metagenome</name>
    <dbReference type="NCBI Taxonomy" id="1070528"/>
    <lineage>
        <taxon>unclassified sequences</taxon>
        <taxon>metagenomes</taxon>
        <taxon>organismal metagenomes</taxon>
    </lineage>
</organism>
<name>A0A6C0AHR8_9ZZZZ</name>
<protein>
    <recommendedName>
        <fullName evidence="2">Minor capsid protein P9 transmembrane helices domain-containing protein</fullName>
    </recommendedName>
</protein>
<evidence type="ECO:0000256" key="1">
    <source>
        <dbReference type="SAM" id="Phobius"/>
    </source>
</evidence>
<evidence type="ECO:0000259" key="2">
    <source>
        <dbReference type="Pfam" id="PF19066"/>
    </source>
</evidence>
<dbReference type="InterPro" id="IPR043915">
    <property type="entry name" value="P9_TM"/>
</dbReference>
<feature type="transmembrane region" description="Helical" evidence="1">
    <location>
        <begin position="37"/>
        <end position="68"/>
    </location>
</feature>
<keyword evidence="1" id="KW-1133">Transmembrane helix</keyword>
<keyword evidence="1" id="KW-0472">Membrane</keyword>
<dbReference type="AlphaFoldDB" id="A0A6C0AHR8"/>